<keyword evidence="1" id="KW-0678">Repressor</keyword>
<dbReference type="SUPFAM" id="SSF55136">
    <property type="entry name" value="Probable bacterial effector-binding domain"/>
    <property type="match status" value="1"/>
</dbReference>
<organism evidence="6 7">
    <name type="scientific">Desulfoluna butyratoxydans</name>
    <dbReference type="NCBI Taxonomy" id="231438"/>
    <lineage>
        <taxon>Bacteria</taxon>
        <taxon>Pseudomonadati</taxon>
        <taxon>Thermodesulfobacteriota</taxon>
        <taxon>Desulfobacteria</taxon>
        <taxon>Desulfobacterales</taxon>
        <taxon>Desulfolunaceae</taxon>
        <taxon>Desulfoluna</taxon>
    </lineage>
</organism>
<dbReference type="RefSeq" id="WP_180142384.1">
    <property type="nucleotide sequence ID" value="NZ_CAADHO010000006.1"/>
</dbReference>
<keyword evidence="4" id="KW-0804">Transcription</keyword>
<keyword evidence="7" id="KW-1185">Reference proteome</keyword>
<dbReference type="GO" id="GO:0003677">
    <property type="term" value="F:DNA binding"/>
    <property type="evidence" value="ECO:0007669"/>
    <property type="project" value="UniProtKB-KW"/>
</dbReference>
<dbReference type="InterPro" id="IPR010499">
    <property type="entry name" value="AraC_E-bd"/>
</dbReference>
<dbReference type="SMART" id="SM00871">
    <property type="entry name" value="AraC_E_bind"/>
    <property type="match status" value="1"/>
</dbReference>
<evidence type="ECO:0000256" key="1">
    <source>
        <dbReference type="ARBA" id="ARBA00022491"/>
    </source>
</evidence>
<dbReference type="PANTHER" id="PTHR30204:SF69">
    <property type="entry name" value="MERR-FAMILY TRANSCRIPTIONAL REGULATOR"/>
    <property type="match status" value="1"/>
</dbReference>
<reference evidence="6 7" key="1">
    <citation type="submission" date="2019-03" db="EMBL/GenBank/DDBJ databases">
        <authorList>
            <person name="Nijsse B."/>
        </authorList>
    </citation>
    <scope>NUCLEOTIDE SEQUENCE [LARGE SCALE GENOMIC DNA]</scope>
    <source>
        <strain evidence="6">Desulfoluna butyratoxydans MSL71</strain>
    </source>
</reference>
<proteinExistence type="predicted"/>
<name>A0A4U8YW16_9BACT</name>
<dbReference type="CDD" id="cd01107">
    <property type="entry name" value="HTH_BmrR"/>
    <property type="match status" value="1"/>
</dbReference>
<evidence type="ECO:0000259" key="5">
    <source>
        <dbReference type="PROSITE" id="PS50937"/>
    </source>
</evidence>
<sequence length="266" mass="30085">MYNIGTFSRITGLTIKALRLYHERGILVPRFVDEKSGYRYYNRDDAARARVVVALKAMDCSLSEIRHVMAHCADESDLVGFLQNKRETLQAEIARLHDISSVIDRIINREREVIKMQGKTFEVEVKCVEPQLVVAHRWTGAWQEIGEVVLKLRGAAEQAISGPVVNLCYNDEYKEFDADIEVCMPLSQPVESPWTCRTLEGGEFATLLHRGPFETLGESYLRVFDWIDASGRKAGLPTRQVVHKGPGPLLEGDPNNYLTEVQVPLI</sequence>
<protein>
    <submittedName>
        <fullName evidence="6">Merr-type hth domain</fullName>
    </submittedName>
</protein>
<dbReference type="InterPro" id="IPR047057">
    <property type="entry name" value="MerR_fam"/>
</dbReference>
<evidence type="ECO:0000313" key="7">
    <source>
        <dbReference type="Proteomes" id="UP000507962"/>
    </source>
</evidence>
<keyword evidence="3" id="KW-0238">DNA-binding</keyword>
<dbReference type="PROSITE" id="PS50937">
    <property type="entry name" value="HTH_MERR_2"/>
    <property type="match status" value="1"/>
</dbReference>
<evidence type="ECO:0000256" key="4">
    <source>
        <dbReference type="ARBA" id="ARBA00023163"/>
    </source>
</evidence>
<dbReference type="InterPro" id="IPR000551">
    <property type="entry name" value="MerR-type_HTH_dom"/>
</dbReference>
<dbReference type="InterPro" id="IPR009061">
    <property type="entry name" value="DNA-bd_dom_put_sf"/>
</dbReference>
<evidence type="ECO:0000313" key="6">
    <source>
        <dbReference type="EMBL" id="VFQ45603.1"/>
    </source>
</evidence>
<dbReference type="Pfam" id="PF13411">
    <property type="entry name" value="MerR_1"/>
    <property type="match status" value="1"/>
</dbReference>
<dbReference type="InterPro" id="IPR011256">
    <property type="entry name" value="Reg_factor_effector_dom_sf"/>
</dbReference>
<dbReference type="EMBL" id="CAADHO010000006">
    <property type="protein sequence ID" value="VFQ45603.1"/>
    <property type="molecule type" value="Genomic_DNA"/>
</dbReference>
<dbReference type="SMART" id="SM00422">
    <property type="entry name" value="HTH_MERR"/>
    <property type="match status" value="1"/>
</dbReference>
<keyword evidence="2" id="KW-0805">Transcription regulation</keyword>
<evidence type="ECO:0000256" key="2">
    <source>
        <dbReference type="ARBA" id="ARBA00023015"/>
    </source>
</evidence>
<dbReference type="Proteomes" id="UP000507962">
    <property type="component" value="Unassembled WGS sequence"/>
</dbReference>
<gene>
    <name evidence="6" type="ORF">MSL71_32640</name>
</gene>
<feature type="domain" description="HTH merR-type" evidence="5">
    <location>
        <begin position="1"/>
        <end position="71"/>
    </location>
</feature>
<dbReference type="InterPro" id="IPR029442">
    <property type="entry name" value="GyrI-like"/>
</dbReference>
<dbReference type="SUPFAM" id="SSF46955">
    <property type="entry name" value="Putative DNA-binding domain"/>
    <property type="match status" value="1"/>
</dbReference>
<dbReference type="PANTHER" id="PTHR30204">
    <property type="entry name" value="REDOX-CYCLING DRUG-SENSING TRANSCRIPTIONAL ACTIVATOR SOXR"/>
    <property type="match status" value="1"/>
</dbReference>
<dbReference type="AlphaFoldDB" id="A0A4U8YW16"/>
<evidence type="ECO:0000256" key="3">
    <source>
        <dbReference type="ARBA" id="ARBA00023125"/>
    </source>
</evidence>
<dbReference type="GO" id="GO:0003700">
    <property type="term" value="F:DNA-binding transcription factor activity"/>
    <property type="evidence" value="ECO:0007669"/>
    <property type="project" value="InterPro"/>
</dbReference>
<accession>A0A4U8YW16</accession>
<dbReference type="Gene3D" id="1.10.1660.10">
    <property type="match status" value="1"/>
</dbReference>
<dbReference type="Gene3D" id="3.20.80.10">
    <property type="entry name" value="Regulatory factor, effector binding domain"/>
    <property type="match status" value="1"/>
</dbReference>
<dbReference type="Pfam" id="PF06445">
    <property type="entry name" value="GyrI-like"/>
    <property type="match status" value="1"/>
</dbReference>